<dbReference type="EMBL" id="AGNL01048607">
    <property type="protein sequence ID" value="EJK45313.1"/>
    <property type="molecule type" value="Genomic_DNA"/>
</dbReference>
<feature type="compositionally biased region" description="Basic residues" evidence="1">
    <location>
        <begin position="167"/>
        <end position="177"/>
    </location>
</feature>
<feature type="transmembrane region" description="Helical" evidence="2">
    <location>
        <begin position="211"/>
        <end position="229"/>
    </location>
</feature>
<evidence type="ECO:0000313" key="5">
    <source>
        <dbReference type="Proteomes" id="UP000266841"/>
    </source>
</evidence>
<feature type="compositionally biased region" description="Acidic residues" evidence="1">
    <location>
        <begin position="1"/>
        <end position="19"/>
    </location>
</feature>
<gene>
    <name evidence="4" type="ORF">THAOC_36075</name>
</gene>
<keyword evidence="2" id="KW-0472">Membrane</keyword>
<protein>
    <recommendedName>
        <fullName evidence="3">DUF7495 domain-containing protein</fullName>
    </recommendedName>
</protein>
<comment type="caution">
    <text evidence="4">The sequence shown here is derived from an EMBL/GenBank/DDBJ whole genome shotgun (WGS) entry which is preliminary data.</text>
</comment>
<sequence>MKNDNIENDTMEDYEIGDDDPYHSDTQQRRQVQDDLDHLEESDNSTSSNKDEVVNAYRDYLKSIRDGGFESYLDSHNEPQTPHFDKTKSAGSSSRSSSRGEDDALERVLDIEEERRGVLYGDLYGVQDMRSASSPYNAWRAKAKALLKEEEEQRDGELNDLSPTRRVLNKLRDKRRANSQVTPTSSERNDASPTGYSYMTSTLRSPLFKRLFSGCIVLVLVLLLGLSSYSGEKSNHDKDIARDIPSADDPKWYNRNSGWEGITFVDSVNFCASHEGRVPCPFELYCSGGDGSVPFEGSRPNGEQWSAVSNGPNQWVQVGGVFNCLRYTDLHDRKKPDWGITGISLEHEHGAGGITQNLLCCLDVHHIGKLNPLTEWGTNELEGHVDGDTTLEATSNAILDLQDAAAERKPEGNFAGKNLDTGMDEQKREKTVIAAFQPIWLSKSHGWSGSSYEDGILFCESYNHMVLCPYAAYCPNGDGKPALPGSMVLDIDGEQWVPANGPMNTWVQIGRIDGDERTRCTLHHDLYGERPEWGVDDSRTELKQHIMCCKM</sequence>
<evidence type="ECO:0000259" key="3">
    <source>
        <dbReference type="Pfam" id="PF24325"/>
    </source>
</evidence>
<name>K0QZZ4_THAOC</name>
<dbReference type="eggNOG" id="KOG0585">
    <property type="taxonomic scope" value="Eukaryota"/>
</dbReference>
<dbReference type="InterPro" id="IPR055918">
    <property type="entry name" value="DUF7495"/>
</dbReference>
<proteinExistence type="predicted"/>
<feature type="compositionally biased region" description="Basic and acidic residues" evidence="1">
    <location>
        <begin position="20"/>
        <end position="41"/>
    </location>
</feature>
<feature type="region of interest" description="Disordered" evidence="1">
    <location>
        <begin position="150"/>
        <end position="196"/>
    </location>
</feature>
<accession>K0QZZ4</accession>
<keyword evidence="2" id="KW-0812">Transmembrane</keyword>
<dbReference type="Pfam" id="PF24325">
    <property type="entry name" value="DUF7495"/>
    <property type="match status" value="2"/>
</dbReference>
<feature type="compositionally biased region" description="Polar residues" evidence="1">
    <location>
        <begin position="178"/>
        <end position="196"/>
    </location>
</feature>
<evidence type="ECO:0000256" key="1">
    <source>
        <dbReference type="SAM" id="MobiDB-lite"/>
    </source>
</evidence>
<feature type="domain" description="DUF7495" evidence="3">
    <location>
        <begin position="251"/>
        <end position="362"/>
    </location>
</feature>
<feature type="compositionally biased region" description="Basic and acidic residues" evidence="1">
    <location>
        <begin position="98"/>
        <end position="107"/>
    </location>
</feature>
<keyword evidence="5" id="KW-1185">Reference proteome</keyword>
<evidence type="ECO:0000256" key="2">
    <source>
        <dbReference type="SAM" id="Phobius"/>
    </source>
</evidence>
<dbReference type="OrthoDB" id="10682975at2759"/>
<dbReference type="Proteomes" id="UP000266841">
    <property type="component" value="Unassembled WGS sequence"/>
</dbReference>
<reference evidence="4 5" key="1">
    <citation type="journal article" date="2012" name="Genome Biol.">
        <title>Genome and low-iron response of an oceanic diatom adapted to chronic iron limitation.</title>
        <authorList>
            <person name="Lommer M."/>
            <person name="Specht M."/>
            <person name="Roy A.S."/>
            <person name="Kraemer L."/>
            <person name="Andreson R."/>
            <person name="Gutowska M.A."/>
            <person name="Wolf J."/>
            <person name="Bergner S.V."/>
            <person name="Schilhabel M.B."/>
            <person name="Klostermeier U.C."/>
            <person name="Beiko R.G."/>
            <person name="Rosenstiel P."/>
            <person name="Hippler M."/>
            <person name="Laroche J."/>
        </authorList>
    </citation>
    <scope>NUCLEOTIDE SEQUENCE [LARGE SCALE GENOMIC DNA]</scope>
    <source>
        <strain evidence="4 5">CCMP1005</strain>
    </source>
</reference>
<feature type="region of interest" description="Disordered" evidence="1">
    <location>
        <begin position="1"/>
        <end position="53"/>
    </location>
</feature>
<feature type="domain" description="DUF7495" evidence="3">
    <location>
        <begin position="440"/>
        <end position="550"/>
    </location>
</feature>
<dbReference type="AlphaFoldDB" id="K0QZZ4"/>
<organism evidence="4 5">
    <name type="scientific">Thalassiosira oceanica</name>
    <name type="common">Marine diatom</name>
    <dbReference type="NCBI Taxonomy" id="159749"/>
    <lineage>
        <taxon>Eukaryota</taxon>
        <taxon>Sar</taxon>
        <taxon>Stramenopiles</taxon>
        <taxon>Ochrophyta</taxon>
        <taxon>Bacillariophyta</taxon>
        <taxon>Coscinodiscophyceae</taxon>
        <taxon>Thalassiosirophycidae</taxon>
        <taxon>Thalassiosirales</taxon>
        <taxon>Thalassiosiraceae</taxon>
        <taxon>Thalassiosira</taxon>
    </lineage>
</organism>
<feature type="compositionally biased region" description="Basic and acidic residues" evidence="1">
    <location>
        <begin position="69"/>
        <end position="88"/>
    </location>
</feature>
<feature type="region of interest" description="Disordered" evidence="1">
    <location>
        <begin position="69"/>
        <end position="107"/>
    </location>
</feature>
<evidence type="ECO:0000313" key="4">
    <source>
        <dbReference type="EMBL" id="EJK45313.1"/>
    </source>
</evidence>
<keyword evidence="2" id="KW-1133">Transmembrane helix</keyword>